<dbReference type="PANTHER" id="PTHR45755:SF4">
    <property type="entry name" value="ZINC TRANSPORTER 7"/>
    <property type="match status" value="1"/>
</dbReference>
<feature type="transmembrane region" description="Helical" evidence="9">
    <location>
        <begin position="356"/>
        <end position="375"/>
    </location>
</feature>
<evidence type="ECO:0000259" key="10">
    <source>
        <dbReference type="Pfam" id="PF01545"/>
    </source>
</evidence>
<evidence type="ECO:0000256" key="5">
    <source>
        <dbReference type="ARBA" id="ARBA00022989"/>
    </source>
</evidence>
<evidence type="ECO:0000256" key="6">
    <source>
        <dbReference type="ARBA" id="ARBA00023065"/>
    </source>
</evidence>
<evidence type="ECO:0000256" key="8">
    <source>
        <dbReference type="SAM" id="MobiDB-lite"/>
    </source>
</evidence>
<dbReference type="GO" id="GO:0005794">
    <property type="term" value="C:Golgi apparatus"/>
    <property type="evidence" value="ECO:0007669"/>
    <property type="project" value="TreeGrafter"/>
</dbReference>
<feature type="transmembrane region" description="Helical" evidence="9">
    <location>
        <begin position="615"/>
        <end position="638"/>
    </location>
</feature>
<dbReference type="Pfam" id="PF01545">
    <property type="entry name" value="Cation_efflux"/>
    <property type="match status" value="1"/>
</dbReference>
<organism evidence="11 12">
    <name type="scientific">Euplotes crassus</name>
    <dbReference type="NCBI Taxonomy" id="5936"/>
    <lineage>
        <taxon>Eukaryota</taxon>
        <taxon>Sar</taxon>
        <taxon>Alveolata</taxon>
        <taxon>Ciliophora</taxon>
        <taxon>Intramacronucleata</taxon>
        <taxon>Spirotrichea</taxon>
        <taxon>Hypotrichia</taxon>
        <taxon>Euplotida</taxon>
        <taxon>Euplotidae</taxon>
        <taxon>Moneuplotes</taxon>
    </lineage>
</organism>
<feature type="transmembrane region" description="Helical" evidence="9">
    <location>
        <begin position="387"/>
        <end position="406"/>
    </location>
</feature>
<keyword evidence="12" id="KW-1185">Reference proteome</keyword>
<comment type="caution">
    <text evidence="11">The sequence shown here is derived from an EMBL/GenBank/DDBJ whole genome shotgun (WGS) entry which is preliminary data.</text>
</comment>
<feature type="transmembrane region" description="Helical" evidence="9">
    <location>
        <begin position="458"/>
        <end position="477"/>
    </location>
</feature>
<evidence type="ECO:0000256" key="2">
    <source>
        <dbReference type="ARBA" id="ARBA00008873"/>
    </source>
</evidence>
<dbReference type="InterPro" id="IPR002524">
    <property type="entry name" value="Cation_efflux"/>
</dbReference>
<dbReference type="InterPro" id="IPR045316">
    <property type="entry name" value="Msc2-like"/>
</dbReference>
<feature type="compositionally biased region" description="Basic and acidic residues" evidence="8">
    <location>
        <begin position="561"/>
        <end position="570"/>
    </location>
</feature>
<comment type="similarity">
    <text evidence="2">Belongs to the cation diffusion facilitator (CDF) transporter (TC 2.A.4) family. SLC30A subfamily.</text>
</comment>
<dbReference type="SUPFAM" id="SSF161111">
    <property type="entry name" value="Cation efflux protein transmembrane domain-like"/>
    <property type="match status" value="1"/>
</dbReference>
<dbReference type="EMBL" id="CAMPGE010000861">
    <property type="protein sequence ID" value="CAI2359624.1"/>
    <property type="molecule type" value="Genomic_DNA"/>
</dbReference>
<evidence type="ECO:0000256" key="3">
    <source>
        <dbReference type="ARBA" id="ARBA00022448"/>
    </source>
</evidence>
<dbReference type="Gene3D" id="1.20.1510.10">
    <property type="entry name" value="Cation efflux protein transmembrane domain"/>
    <property type="match status" value="1"/>
</dbReference>
<comment type="subcellular location">
    <subcellularLocation>
        <location evidence="1">Membrane</location>
        <topology evidence="1">Multi-pass membrane protein</topology>
    </subcellularLocation>
</comment>
<keyword evidence="6" id="KW-0406">Ion transport</keyword>
<feature type="compositionally biased region" description="Basic and acidic residues" evidence="8">
    <location>
        <begin position="487"/>
        <end position="530"/>
    </location>
</feature>
<keyword evidence="3" id="KW-0813">Transport</keyword>
<feature type="transmembrane region" description="Helical" evidence="9">
    <location>
        <begin position="153"/>
        <end position="173"/>
    </location>
</feature>
<dbReference type="InterPro" id="IPR058533">
    <property type="entry name" value="Cation_efflux_TM"/>
</dbReference>
<name>A0AAD1X3S8_EUPCR</name>
<feature type="transmembrane region" description="Helical" evidence="9">
    <location>
        <begin position="12"/>
        <end position="43"/>
    </location>
</feature>
<evidence type="ECO:0000256" key="9">
    <source>
        <dbReference type="SAM" id="Phobius"/>
    </source>
</evidence>
<evidence type="ECO:0000256" key="4">
    <source>
        <dbReference type="ARBA" id="ARBA00022692"/>
    </source>
</evidence>
<dbReference type="AlphaFoldDB" id="A0AAD1X3S8"/>
<feature type="domain" description="Cation efflux protein transmembrane" evidence="10">
    <location>
        <begin position="357"/>
        <end position="645"/>
    </location>
</feature>
<dbReference type="GO" id="GO:0016020">
    <property type="term" value="C:membrane"/>
    <property type="evidence" value="ECO:0007669"/>
    <property type="project" value="UniProtKB-SubCell"/>
</dbReference>
<proteinExistence type="inferred from homology"/>
<feature type="transmembrane region" description="Helical" evidence="9">
    <location>
        <begin position="76"/>
        <end position="96"/>
    </location>
</feature>
<accession>A0AAD1X3S8</accession>
<feature type="transmembrane region" description="Helical" evidence="9">
    <location>
        <begin position="194"/>
        <end position="214"/>
    </location>
</feature>
<dbReference type="InterPro" id="IPR027469">
    <property type="entry name" value="Cation_efflux_TMD_sf"/>
</dbReference>
<feature type="transmembrane region" description="Helical" evidence="9">
    <location>
        <begin position="234"/>
        <end position="253"/>
    </location>
</feature>
<keyword evidence="4 9" id="KW-0812">Transmembrane</keyword>
<protein>
    <recommendedName>
        <fullName evidence="10">Cation efflux protein transmembrane domain-containing protein</fullName>
    </recommendedName>
</protein>
<keyword evidence="5 9" id="KW-1133">Transmembrane helix</keyword>
<dbReference type="NCBIfam" id="TIGR01297">
    <property type="entry name" value="CDF"/>
    <property type="match status" value="1"/>
</dbReference>
<feature type="compositionally biased region" description="Basic residues" evidence="8">
    <location>
        <begin position="531"/>
        <end position="548"/>
    </location>
</feature>
<feature type="transmembrane region" description="Helical" evidence="9">
    <location>
        <begin position="289"/>
        <end position="307"/>
    </location>
</feature>
<evidence type="ECO:0000313" key="11">
    <source>
        <dbReference type="EMBL" id="CAI2359624.1"/>
    </source>
</evidence>
<sequence>MDKSLKGALQLYIFMFVAFSHVFSWTTMYFLLTIWMCVLYLILPQYLHNDKDSESPNPLSMKRLFQRIKLEPRLDLIPLALVDSFRGLLLCISPIILENTTAWFLLVNLELAFGYSIVKKFKIFNFNSLRSSGILIIFGTAILLCIFTKLKGVLAILIAFLSILSQMMHSKAFDMTKKQSNSYALKTEVRDSKTILVFYRCILSFSLCLFGFVIKQILEIEHIASKEVVDPSLTKKIFCIILIGVSASTVNVTIAKSLDQLFKHFFYKIIFAIVDYFVKIAIFSAAISLPILACNTFLILGYCVIYLEEITGEKDRQRQYMSGSGIDDDEDNSSLEDNTLIDFIKVIWSKKYTRRIALFFLANLGFMFVEVLYGYLTNSLGLISDALHMAFDCLALLVGLIAAYLAQGEEKEGYSYGMSRVEVLSGFFNGVFLIFIAFKVLCESVDRIYEPQLINEDGLLTVSVLGLLVNIVGLACFHDLHHHDHGDCSHGHGNEHSHSSHDHSHHDHSHHDNSHHDHSHHDHSLHDHSHHDHSHHDHSHHDHSHHDHSHSTCSSHNGHSHSHDHDHEHNVQPQETAGQGHNENIYGFFLHILADALGSVGVIISSLLIHYKGLYVADPICSVIISVLIFVSVIPLIMSSGNTLLLKNPSQERTDSIVKKIEAFYKVRRIALWEVEKGKEVCSVHVVVRSGVKSNEVNEKVTSVVGVKDCTVQITYFE</sequence>
<evidence type="ECO:0000256" key="1">
    <source>
        <dbReference type="ARBA" id="ARBA00004141"/>
    </source>
</evidence>
<feature type="transmembrane region" description="Helical" evidence="9">
    <location>
        <begin position="130"/>
        <end position="147"/>
    </location>
</feature>
<dbReference type="GO" id="GO:0006882">
    <property type="term" value="P:intracellular zinc ion homeostasis"/>
    <property type="evidence" value="ECO:0007669"/>
    <property type="project" value="InterPro"/>
</dbReference>
<dbReference type="PANTHER" id="PTHR45755">
    <property type="match status" value="1"/>
</dbReference>
<dbReference type="GO" id="GO:0005385">
    <property type="term" value="F:zinc ion transmembrane transporter activity"/>
    <property type="evidence" value="ECO:0007669"/>
    <property type="project" value="InterPro"/>
</dbReference>
<reference evidence="11" key="1">
    <citation type="submission" date="2023-07" db="EMBL/GenBank/DDBJ databases">
        <authorList>
            <consortium name="AG Swart"/>
            <person name="Singh M."/>
            <person name="Singh A."/>
            <person name="Seah K."/>
            <person name="Emmerich C."/>
        </authorList>
    </citation>
    <scope>NUCLEOTIDE SEQUENCE</scope>
    <source>
        <strain evidence="11">DP1</strain>
    </source>
</reference>
<evidence type="ECO:0000256" key="7">
    <source>
        <dbReference type="ARBA" id="ARBA00023136"/>
    </source>
</evidence>
<feature type="transmembrane region" description="Helical" evidence="9">
    <location>
        <begin position="588"/>
        <end position="609"/>
    </location>
</feature>
<evidence type="ECO:0000313" key="12">
    <source>
        <dbReference type="Proteomes" id="UP001295684"/>
    </source>
</evidence>
<feature type="region of interest" description="Disordered" evidence="8">
    <location>
        <begin position="487"/>
        <end position="579"/>
    </location>
</feature>
<feature type="transmembrane region" description="Helical" evidence="9">
    <location>
        <begin position="265"/>
        <end position="283"/>
    </location>
</feature>
<keyword evidence="7 9" id="KW-0472">Membrane</keyword>
<gene>
    <name evidence="11" type="ORF">ECRASSUSDP1_LOCUS916</name>
</gene>
<dbReference type="Proteomes" id="UP001295684">
    <property type="component" value="Unassembled WGS sequence"/>
</dbReference>
<feature type="transmembrane region" description="Helical" evidence="9">
    <location>
        <begin position="418"/>
        <end position="438"/>
    </location>
</feature>